<dbReference type="EMBL" id="WIXP02000005">
    <property type="protein sequence ID" value="KAF6211196.1"/>
    <property type="molecule type" value="Genomic_DNA"/>
</dbReference>
<gene>
    <name evidence="1" type="ORF">GE061_014311</name>
</gene>
<accession>A0A8S9XSY2</accession>
<dbReference type="AlphaFoldDB" id="A0A8S9XSY2"/>
<keyword evidence="2" id="KW-1185">Reference proteome</keyword>
<dbReference type="PANTHER" id="PTHR47501:SF5">
    <property type="entry name" value="HAT C-TERMINAL DIMERISATION DOMAIN-CONTAINING PROTEIN"/>
    <property type="match status" value="1"/>
</dbReference>
<organism evidence="1 2">
    <name type="scientific">Apolygus lucorum</name>
    <name type="common">Small green plant bug</name>
    <name type="synonym">Lygocoris lucorum</name>
    <dbReference type="NCBI Taxonomy" id="248454"/>
    <lineage>
        <taxon>Eukaryota</taxon>
        <taxon>Metazoa</taxon>
        <taxon>Ecdysozoa</taxon>
        <taxon>Arthropoda</taxon>
        <taxon>Hexapoda</taxon>
        <taxon>Insecta</taxon>
        <taxon>Pterygota</taxon>
        <taxon>Neoptera</taxon>
        <taxon>Paraneoptera</taxon>
        <taxon>Hemiptera</taxon>
        <taxon>Heteroptera</taxon>
        <taxon>Panheteroptera</taxon>
        <taxon>Cimicomorpha</taxon>
        <taxon>Miridae</taxon>
        <taxon>Mirini</taxon>
        <taxon>Apolygus</taxon>
    </lineage>
</organism>
<proteinExistence type="predicted"/>
<dbReference type="OrthoDB" id="6625349at2759"/>
<dbReference type="Proteomes" id="UP000466442">
    <property type="component" value="Linkage Group LG5"/>
</dbReference>
<protein>
    <submittedName>
        <fullName evidence="1">Uncharacterized protein</fullName>
    </submittedName>
</protein>
<dbReference type="InterPro" id="IPR012337">
    <property type="entry name" value="RNaseH-like_sf"/>
</dbReference>
<comment type="caution">
    <text evidence="1">The sequence shown here is derived from an EMBL/GenBank/DDBJ whole genome shotgun (WGS) entry which is preliminary data.</text>
</comment>
<evidence type="ECO:0000313" key="2">
    <source>
        <dbReference type="Proteomes" id="UP000466442"/>
    </source>
</evidence>
<reference evidence="1" key="1">
    <citation type="journal article" date="2021" name="Mol. Ecol. Resour.">
        <title>Apolygus lucorum genome provides insights into omnivorousness and mesophyll feeding.</title>
        <authorList>
            <person name="Liu Y."/>
            <person name="Liu H."/>
            <person name="Wang H."/>
            <person name="Huang T."/>
            <person name="Liu B."/>
            <person name="Yang B."/>
            <person name="Yin L."/>
            <person name="Li B."/>
            <person name="Zhang Y."/>
            <person name="Zhang S."/>
            <person name="Jiang F."/>
            <person name="Zhang X."/>
            <person name="Ren Y."/>
            <person name="Wang B."/>
            <person name="Wang S."/>
            <person name="Lu Y."/>
            <person name="Wu K."/>
            <person name="Fan W."/>
            <person name="Wang G."/>
        </authorList>
    </citation>
    <scope>NUCLEOTIDE SEQUENCE</scope>
    <source>
        <strain evidence="1">12Hb</strain>
    </source>
</reference>
<name>A0A8S9XSY2_APOLU</name>
<dbReference type="SUPFAM" id="SSF53098">
    <property type="entry name" value="Ribonuclease H-like"/>
    <property type="match status" value="1"/>
</dbReference>
<sequence length="214" mass="24384">MGADIEIEVNDEERWVSFGDYLAAPDADRLSLPSHLRCAAHTTALTSTSDVLKTINSNPTMKELHKTSLEKCNVLWKKANRPKSAEVMEMMMKKSLSRPNDTGWNSLYDAFNQILQIRASMEELVQKLNLPERDILSDEEYSYIEEYVKCSATVAEALDLLQGEKAAYYGMLVPTILVVKKNYDHWLTQIWNSVAHYLRPTSTAFNIGFQNPVF</sequence>
<dbReference type="PANTHER" id="PTHR47501">
    <property type="entry name" value="TRANSPOSASE-RELATED"/>
    <property type="match status" value="1"/>
</dbReference>
<evidence type="ECO:0000313" key="1">
    <source>
        <dbReference type="EMBL" id="KAF6211196.1"/>
    </source>
</evidence>